<dbReference type="STRING" id="1848.SAMN05443637_106207"/>
<evidence type="ECO:0000313" key="2">
    <source>
        <dbReference type="Proteomes" id="UP000184363"/>
    </source>
</evidence>
<dbReference type="AlphaFoldDB" id="A0A1M6SKZ6"/>
<reference evidence="1 2" key="1">
    <citation type="submission" date="2016-11" db="EMBL/GenBank/DDBJ databases">
        <authorList>
            <person name="Jaros S."/>
            <person name="Januszkiewicz K."/>
            <person name="Wedrychowicz H."/>
        </authorList>
    </citation>
    <scope>NUCLEOTIDE SEQUENCE [LARGE SCALE GENOMIC DNA]</scope>
    <source>
        <strain evidence="1 2">DSM 43832</strain>
    </source>
</reference>
<organism evidence="1 2">
    <name type="scientific">Pseudonocardia thermophila</name>
    <dbReference type="NCBI Taxonomy" id="1848"/>
    <lineage>
        <taxon>Bacteria</taxon>
        <taxon>Bacillati</taxon>
        <taxon>Actinomycetota</taxon>
        <taxon>Actinomycetes</taxon>
        <taxon>Pseudonocardiales</taxon>
        <taxon>Pseudonocardiaceae</taxon>
        <taxon>Pseudonocardia</taxon>
    </lineage>
</organism>
<gene>
    <name evidence="1" type="ORF">SAMN05443637_106207</name>
</gene>
<name>A0A1M6SKZ6_PSETH</name>
<sequence length="68" mass="8208">MSPMTAEEVARARERFRLDQEHAEYVEYLQARARISRTWKFRRALRRFLRDHGYPSAAAGELWEHFPS</sequence>
<evidence type="ECO:0000313" key="1">
    <source>
        <dbReference type="EMBL" id="SHK45402.1"/>
    </source>
</evidence>
<dbReference type="EMBL" id="FRAP01000006">
    <property type="protein sequence ID" value="SHK45402.1"/>
    <property type="molecule type" value="Genomic_DNA"/>
</dbReference>
<keyword evidence="2" id="KW-1185">Reference proteome</keyword>
<protein>
    <recommendedName>
        <fullName evidence="3">Regulatory protein RecX</fullName>
    </recommendedName>
</protein>
<dbReference type="RefSeq" id="WP_073456792.1">
    <property type="nucleotide sequence ID" value="NZ_CALGVN010000062.1"/>
</dbReference>
<dbReference type="Proteomes" id="UP000184363">
    <property type="component" value="Unassembled WGS sequence"/>
</dbReference>
<accession>A0A1M6SKZ6</accession>
<proteinExistence type="predicted"/>
<evidence type="ECO:0008006" key="3">
    <source>
        <dbReference type="Google" id="ProtNLM"/>
    </source>
</evidence>